<evidence type="ECO:0000256" key="1">
    <source>
        <dbReference type="ARBA" id="ARBA00004273"/>
    </source>
</evidence>
<dbReference type="InterPro" id="IPR037169">
    <property type="entry name" value="Cytochrome_c_oxidase_VIc_sf"/>
</dbReference>
<comment type="subcellular location">
    <subcellularLocation>
        <location evidence="1">Mitochondrion inner membrane</location>
    </subcellularLocation>
</comment>
<keyword evidence="5" id="KW-0496">Mitochondrion</keyword>
<name>D2HD65_AILME</name>
<evidence type="ECO:0000256" key="3">
    <source>
        <dbReference type="ARBA" id="ARBA00022792"/>
    </source>
</evidence>
<dbReference type="Gene3D" id="4.10.93.10">
    <property type="entry name" value="Mitochondrial cytochrome c oxidase subunit VIc/VIIs"/>
    <property type="match status" value="1"/>
</dbReference>
<dbReference type="EMBL" id="GL192703">
    <property type="protein sequence ID" value="EFB25639.1"/>
    <property type="molecule type" value="Genomic_DNA"/>
</dbReference>
<evidence type="ECO:0000256" key="6">
    <source>
        <dbReference type="ARBA" id="ARBA00023136"/>
    </source>
</evidence>
<feature type="non-terminal residue" evidence="7">
    <location>
        <position position="66"/>
    </location>
</feature>
<evidence type="ECO:0000256" key="5">
    <source>
        <dbReference type="ARBA" id="ARBA00023128"/>
    </source>
</evidence>
<protein>
    <submittedName>
        <fullName evidence="7">Uncharacterized protein</fullName>
    </submittedName>
</protein>
<feature type="non-terminal residue" evidence="7">
    <location>
        <position position="1"/>
    </location>
</feature>
<dbReference type="Pfam" id="PF02937">
    <property type="entry name" value="COX6C"/>
    <property type="match status" value="1"/>
</dbReference>
<dbReference type="UniPathway" id="UPA00705"/>
<keyword evidence="6" id="KW-0472">Membrane</keyword>
<dbReference type="InterPro" id="IPR034884">
    <property type="entry name" value="Cytochrome_c_oxidase_VIc/VIIs"/>
</dbReference>
<dbReference type="InParanoid" id="D2HD65"/>
<dbReference type="SUPFAM" id="SSF81415">
    <property type="entry name" value="Mitochondrial cytochrome c oxidase subunit VIc"/>
    <property type="match status" value="1"/>
</dbReference>
<keyword evidence="2" id="KW-0812">Transmembrane</keyword>
<organism evidence="7">
    <name type="scientific">Ailuropoda melanoleuca</name>
    <name type="common">Giant panda</name>
    <dbReference type="NCBI Taxonomy" id="9646"/>
    <lineage>
        <taxon>Eukaryota</taxon>
        <taxon>Metazoa</taxon>
        <taxon>Chordata</taxon>
        <taxon>Craniata</taxon>
        <taxon>Vertebrata</taxon>
        <taxon>Euteleostomi</taxon>
        <taxon>Mammalia</taxon>
        <taxon>Eutheria</taxon>
        <taxon>Laurasiatheria</taxon>
        <taxon>Carnivora</taxon>
        <taxon>Caniformia</taxon>
        <taxon>Ursidae</taxon>
        <taxon>Ailuropoda</taxon>
    </lineage>
</organism>
<gene>
    <name evidence="7" type="ORF">PANDA_008601</name>
</gene>
<evidence type="ECO:0000256" key="2">
    <source>
        <dbReference type="ARBA" id="ARBA00022692"/>
    </source>
</evidence>
<reference evidence="7" key="1">
    <citation type="journal article" date="2010" name="Nature">
        <title>The sequence and de novo assembly of the giant panda genome.</title>
        <authorList>
            <person name="Li R."/>
            <person name="Fan W."/>
            <person name="Tian G."/>
            <person name="Zhu H."/>
            <person name="He L."/>
            <person name="Cai J."/>
            <person name="Huang Q."/>
            <person name="Cai Q."/>
            <person name="Li B."/>
            <person name="Bai Y."/>
            <person name="Zhang Z."/>
            <person name="Zhang Y."/>
            <person name="Wang W."/>
            <person name="Li J."/>
            <person name="Wei F."/>
            <person name="Li H."/>
            <person name="Jian M."/>
            <person name="Li J."/>
            <person name="Zhang Z."/>
            <person name="Nielsen R."/>
            <person name="Li D."/>
            <person name="Gu W."/>
            <person name="Yang Z."/>
            <person name="Xuan Z."/>
            <person name="Ryder O.A."/>
            <person name="Leung F.C."/>
            <person name="Zhou Y."/>
            <person name="Cao J."/>
            <person name="Sun X."/>
            <person name="Fu Y."/>
            <person name="Fang X."/>
            <person name="Guo X."/>
            <person name="Wang B."/>
            <person name="Hou R."/>
            <person name="Shen F."/>
            <person name="Mu B."/>
            <person name="Ni P."/>
            <person name="Lin R."/>
            <person name="Qian W."/>
            <person name="Wang G."/>
            <person name="Yu C."/>
            <person name="Nie W."/>
            <person name="Wang J."/>
            <person name="Wu Z."/>
            <person name="Liang H."/>
            <person name="Min J."/>
            <person name="Wu Q."/>
            <person name="Cheng S."/>
            <person name="Ruan J."/>
            <person name="Wang M."/>
            <person name="Shi Z."/>
            <person name="Wen M."/>
            <person name="Liu B."/>
            <person name="Ren X."/>
            <person name="Zheng H."/>
            <person name="Dong D."/>
            <person name="Cook K."/>
            <person name="Shan G."/>
            <person name="Zhang H."/>
            <person name="Kosiol C."/>
            <person name="Xie X."/>
            <person name="Lu Z."/>
            <person name="Zheng H."/>
            <person name="Li Y."/>
            <person name="Steiner C.C."/>
            <person name="Lam T.T."/>
            <person name="Lin S."/>
            <person name="Zhang Q."/>
            <person name="Li G."/>
            <person name="Tian J."/>
            <person name="Gong T."/>
            <person name="Liu H."/>
            <person name="Zhang D."/>
            <person name="Fang L."/>
            <person name="Ye C."/>
            <person name="Zhang J."/>
            <person name="Hu W."/>
            <person name="Xu A."/>
            <person name="Ren Y."/>
            <person name="Zhang G."/>
            <person name="Bruford M.W."/>
            <person name="Li Q."/>
            <person name="Ma L."/>
            <person name="Guo Y."/>
            <person name="An N."/>
            <person name="Hu Y."/>
            <person name="Zheng Y."/>
            <person name="Shi Y."/>
            <person name="Li Z."/>
            <person name="Liu Q."/>
            <person name="Chen Y."/>
            <person name="Zhao J."/>
            <person name="Qu N."/>
            <person name="Zhao S."/>
            <person name="Tian F."/>
            <person name="Wang X."/>
            <person name="Wang H."/>
            <person name="Xu L."/>
            <person name="Liu X."/>
            <person name="Vinar T."/>
            <person name="Wang Y."/>
            <person name="Lam T.W."/>
            <person name="Yiu S.M."/>
            <person name="Liu S."/>
            <person name="Zhang H."/>
            <person name="Li D."/>
            <person name="Huang Y."/>
            <person name="Wang X."/>
            <person name="Yang G."/>
            <person name="Jiang Z."/>
            <person name="Wang J."/>
            <person name="Qin N."/>
            <person name="Li L."/>
            <person name="Li J."/>
            <person name="Bolund L."/>
            <person name="Kristiansen K."/>
            <person name="Wong G.K."/>
            <person name="Olson M."/>
            <person name="Zhang X."/>
            <person name="Li S."/>
            <person name="Yang H."/>
            <person name="Wang J."/>
            <person name="Wang J."/>
        </authorList>
    </citation>
    <scope>NUCLEOTIDE SEQUENCE [LARGE SCALE GENOMIC DNA]</scope>
</reference>
<evidence type="ECO:0000313" key="7">
    <source>
        <dbReference type="EMBL" id="EFB25639.1"/>
    </source>
</evidence>
<dbReference type="GO" id="GO:0006119">
    <property type="term" value="P:oxidative phosphorylation"/>
    <property type="evidence" value="ECO:0007669"/>
    <property type="project" value="UniProtKB-UniPathway"/>
</dbReference>
<dbReference type="AlphaFoldDB" id="D2HD65"/>
<keyword evidence="4" id="KW-1133">Transmembrane helix</keyword>
<accession>D2HD65</accession>
<dbReference type="GO" id="GO:0005743">
    <property type="term" value="C:mitochondrial inner membrane"/>
    <property type="evidence" value="ECO:0007669"/>
    <property type="project" value="UniProtKB-SubCell"/>
</dbReference>
<proteinExistence type="predicted"/>
<keyword evidence="3" id="KW-0999">Mitochondrion inner membrane</keyword>
<evidence type="ECO:0000256" key="4">
    <source>
        <dbReference type="ARBA" id="ARBA00022989"/>
    </source>
</evidence>
<sequence length="66" mass="7560">TEALTAPQMQGLLAKHLPFQTVEHSCTPVGCSFLLSLLWLNQKKRHADFYRNHNSMVDFEMKKASI</sequence>